<evidence type="ECO:0000259" key="5">
    <source>
        <dbReference type="SMART" id="SM00731"/>
    </source>
</evidence>
<dbReference type="eggNOG" id="COG3091">
    <property type="taxonomic scope" value="Bacteria"/>
</dbReference>
<dbReference type="AlphaFoldDB" id="F5W0R9"/>
<dbReference type="InterPro" id="IPR023524">
    <property type="entry name" value="Uncharacterised_SprT-like"/>
</dbReference>
<dbReference type="EMBL" id="AFNN01000016">
    <property type="protein sequence ID" value="EGL86220.1"/>
    <property type="molecule type" value="Genomic_DNA"/>
</dbReference>
<dbReference type="NCBIfam" id="NF003339">
    <property type="entry name" value="PRK04351.1"/>
    <property type="match status" value="1"/>
</dbReference>
<sequence length="155" mass="18426">MHQLTLMNLTDYVRQVSLEDFGKPFKHQAQWNTRLRSTGGRFFPKDGHLDFNPKVYQELGVEVFRKIVRHELCHYHLYYDGKGYKHKDLAFKELLKEVDGLRFVPPLSSARQKPALVYKCHSCGQTYQRKRRIDTKRYRCGLCRGKLLLLNRPKD</sequence>
<dbReference type="Pfam" id="PF17283">
    <property type="entry name" value="Zn_ribbon_SprT"/>
    <property type="match status" value="1"/>
</dbReference>
<comment type="caution">
    <text evidence="6">The sequence shown here is derived from an EMBL/GenBank/DDBJ whole genome shotgun (WGS) entry which is preliminary data.</text>
</comment>
<keyword evidence="2 4" id="KW-0479">Metal-binding</keyword>
<dbReference type="Pfam" id="PF10263">
    <property type="entry name" value="SprT-like"/>
    <property type="match status" value="1"/>
</dbReference>
<dbReference type="HAMAP" id="MF_00745">
    <property type="entry name" value="SprT_like"/>
    <property type="match status" value="1"/>
</dbReference>
<comment type="cofactor">
    <cofactor evidence="4">
        <name>Zn(2+)</name>
        <dbReference type="ChEBI" id="CHEBI:29105"/>
    </cofactor>
    <text evidence="4">Binds 1 zinc ion.</text>
</comment>
<feature type="binding site" evidence="4">
    <location>
        <position position="74"/>
    </location>
    <ligand>
        <name>Zn(2+)</name>
        <dbReference type="ChEBI" id="CHEBI:29105"/>
    </ligand>
</feature>
<feature type="binding site" evidence="4">
    <location>
        <position position="70"/>
    </location>
    <ligand>
        <name>Zn(2+)</name>
        <dbReference type="ChEBI" id="CHEBI:29105"/>
    </ligand>
</feature>
<dbReference type="InterPro" id="IPR006640">
    <property type="entry name" value="SprT-like_domain"/>
</dbReference>
<protein>
    <recommendedName>
        <fullName evidence="4">Protein SprT-like</fullName>
    </recommendedName>
</protein>
<comment type="similarity">
    <text evidence="4">Belongs to the SprT family.</text>
</comment>
<evidence type="ECO:0000313" key="6">
    <source>
        <dbReference type="EMBL" id="EGL86220.1"/>
    </source>
</evidence>
<accession>F5W0R9</accession>
<proteinExistence type="inferred from homology"/>
<gene>
    <name evidence="6" type="ORF">HMPREF9967_1191</name>
</gene>
<dbReference type="GO" id="GO:0008270">
    <property type="term" value="F:zinc ion binding"/>
    <property type="evidence" value="ECO:0007669"/>
    <property type="project" value="UniProtKB-UniRule"/>
</dbReference>
<dbReference type="SMART" id="SM00731">
    <property type="entry name" value="SprT"/>
    <property type="match status" value="1"/>
</dbReference>
<dbReference type="InterPro" id="IPR035240">
    <property type="entry name" value="SprT_Zn_ribbon"/>
</dbReference>
<comment type="subcellular location">
    <subcellularLocation>
        <location evidence="4">Cytoplasm</location>
    </subcellularLocation>
</comment>
<keyword evidence="3 4" id="KW-0862">Zinc</keyword>
<evidence type="ECO:0000256" key="2">
    <source>
        <dbReference type="ARBA" id="ARBA00022723"/>
    </source>
</evidence>
<evidence type="ECO:0000256" key="4">
    <source>
        <dbReference type="HAMAP-Rule" id="MF_00745"/>
    </source>
</evidence>
<dbReference type="GO" id="GO:0005737">
    <property type="term" value="C:cytoplasm"/>
    <property type="evidence" value="ECO:0007669"/>
    <property type="project" value="UniProtKB-SubCell"/>
</dbReference>
<name>F5W0R9_9STRE</name>
<dbReference type="Proteomes" id="UP000010138">
    <property type="component" value="Unassembled WGS sequence"/>
</dbReference>
<feature type="active site" evidence="4">
    <location>
        <position position="71"/>
    </location>
</feature>
<evidence type="ECO:0000256" key="3">
    <source>
        <dbReference type="ARBA" id="ARBA00022833"/>
    </source>
</evidence>
<organism evidence="6 7">
    <name type="scientific">Streptococcus infantis SK1076</name>
    <dbReference type="NCBI Taxonomy" id="1005705"/>
    <lineage>
        <taxon>Bacteria</taxon>
        <taxon>Bacillati</taxon>
        <taxon>Bacillota</taxon>
        <taxon>Bacilli</taxon>
        <taxon>Lactobacillales</taxon>
        <taxon>Streptococcaceae</taxon>
        <taxon>Streptococcus</taxon>
    </lineage>
</organism>
<reference evidence="6 7" key="1">
    <citation type="submission" date="2011-04" db="EMBL/GenBank/DDBJ databases">
        <authorList>
            <person name="Durkin A.S."/>
            <person name="Radune D."/>
            <person name="Hostetler J."/>
            <person name="Torralba M."/>
            <person name="Gillis M."/>
            <person name="Methe B."/>
            <person name="Sutton G."/>
            <person name="Nelson K.E."/>
        </authorList>
    </citation>
    <scope>NUCLEOTIDE SEQUENCE [LARGE SCALE GENOMIC DNA]</scope>
    <source>
        <strain evidence="6 7">SK1076</strain>
    </source>
</reference>
<feature type="domain" description="SprT-like" evidence="5">
    <location>
        <begin position="7"/>
        <end position="150"/>
    </location>
</feature>
<keyword evidence="1 4" id="KW-0963">Cytoplasm</keyword>
<evidence type="ECO:0000313" key="7">
    <source>
        <dbReference type="Proteomes" id="UP000010138"/>
    </source>
</evidence>
<dbReference type="GO" id="GO:0006950">
    <property type="term" value="P:response to stress"/>
    <property type="evidence" value="ECO:0007669"/>
    <property type="project" value="UniProtKB-ARBA"/>
</dbReference>
<evidence type="ECO:0000256" key="1">
    <source>
        <dbReference type="ARBA" id="ARBA00022490"/>
    </source>
</evidence>